<dbReference type="Proteomes" id="UP000042958">
    <property type="component" value="Unassembled WGS sequence"/>
</dbReference>
<proteinExistence type="inferred from homology"/>
<keyword evidence="2 7" id="KW-0853">WD repeat</keyword>
<dbReference type="GO" id="GO:0005741">
    <property type="term" value="C:mitochondrial outer membrane"/>
    <property type="evidence" value="ECO:0007669"/>
    <property type="project" value="UniProtKB-SubCell"/>
</dbReference>
<dbReference type="AlphaFoldDB" id="A0A0F7U0X5"/>
<keyword evidence="3" id="KW-0677">Repeat</keyword>
<gene>
    <name evidence="8" type="ORF">PMG11_11005</name>
</gene>
<dbReference type="PROSITE" id="PS50294">
    <property type="entry name" value="WD_REPEATS_REGION"/>
    <property type="match status" value="2"/>
</dbReference>
<evidence type="ECO:0000256" key="1">
    <source>
        <dbReference type="ARBA" id="ARBA00004570"/>
    </source>
</evidence>
<organism evidence="8 9">
    <name type="scientific">Penicillium brasilianum</name>
    <dbReference type="NCBI Taxonomy" id="104259"/>
    <lineage>
        <taxon>Eukaryota</taxon>
        <taxon>Fungi</taxon>
        <taxon>Dikarya</taxon>
        <taxon>Ascomycota</taxon>
        <taxon>Pezizomycotina</taxon>
        <taxon>Eurotiomycetes</taxon>
        <taxon>Eurotiomycetidae</taxon>
        <taxon>Eurotiales</taxon>
        <taxon>Aspergillaceae</taxon>
        <taxon>Penicillium</taxon>
    </lineage>
</organism>
<evidence type="ECO:0000256" key="2">
    <source>
        <dbReference type="ARBA" id="ARBA00022574"/>
    </source>
</evidence>
<keyword evidence="9" id="KW-1185">Reference proteome</keyword>
<dbReference type="SMART" id="SM00320">
    <property type="entry name" value="WD40"/>
    <property type="match status" value="2"/>
</dbReference>
<dbReference type="InterPro" id="IPR001680">
    <property type="entry name" value="WD40_rpt"/>
</dbReference>
<dbReference type="InterPro" id="IPR036322">
    <property type="entry name" value="WD40_repeat_dom_sf"/>
</dbReference>
<dbReference type="PROSITE" id="PS50082">
    <property type="entry name" value="WD_REPEATS_2"/>
    <property type="match status" value="2"/>
</dbReference>
<dbReference type="Pfam" id="PF00400">
    <property type="entry name" value="WD40"/>
    <property type="match status" value="2"/>
</dbReference>
<dbReference type="OrthoDB" id="538223at2759"/>
<evidence type="ECO:0000313" key="8">
    <source>
        <dbReference type="EMBL" id="CEJ62508.1"/>
    </source>
</evidence>
<comment type="similarity">
    <text evidence="4">Belongs to the WD repeat MDV1/CAF4 family.</text>
</comment>
<sequence>MAISGIISECLNAMDTLLALTKDTYYNAVSLFLSDARRFILKFLSIADEAPLQLYSSGLIFAPQKALIRMKFERELPDWLYRAPRVEEYWSQELQTLEGHSDSVPSVAFSRDGRLLASGSDDKIVKLWDPATGALKHTLEGHSDLVWSVAFSPDGQLLASGSEDKTIKLWETATGALRHTISVDGTITNIEFSEHLPQLITNMGSFSIQVCYESLLLNVSEKVAEVSLAGRWVTIQGRRELWLPPDYQPSSSTARYGTIGLGCTNGRIVIIMFSIT</sequence>
<dbReference type="GO" id="GO:0005634">
    <property type="term" value="C:nucleus"/>
    <property type="evidence" value="ECO:0007669"/>
    <property type="project" value="TreeGrafter"/>
</dbReference>
<comment type="subcellular location">
    <subcellularLocation>
        <location evidence="1">Mitochondrion outer membrane</location>
        <topology evidence="1">Peripheral membrane protein</topology>
        <orientation evidence="1">Cytoplasmic side</orientation>
    </subcellularLocation>
</comment>
<accession>A0A0F7U0X5</accession>
<dbReference type="PROSITE" id="PS00678">
    <property type="entry name" value="WD_REPEATS_1"/>
    <property type="match status" value="1"/>
</dbReference>
<evidence type="ECO:0000256" key="4">
    <source>
        <dbReference type="ARBA" id="ARBA00038415"/>
    </source>
</evidence>
<dbReference type="PANTHER" id="PTHR22847">
    <property type="entry name" value="WD40 REPEAT PROTEIN"/>
    <property type="match status" value="1"/>
</dbReference>
<dbReference type="PANTHER" id="PTHR22847:SF637">
    <property type="entry name" value="WD REPEAT DOMAIN 5B"/>
    <property type="match status" value="1"/>
</dbReference>
<evidence type="ECO:0000256" key="3">
    <source>
        <dbReference type="ARBA" id="ARBA00022737"/>
    </source>
</evidence>
<feature type="repeat" description="WD" evidence="7">
    <location>
        <begin position="139"/>
        <end position="180"/>
    </location>
</feature>
<evidence type="ECO:0000256" key="7">
    <source>
        <dbReference type="PROSITE-ProRule" id="PRU00221"/>
    </source>
</evidence>
<comment type="function">
    <text evidence="6">Involved in mitochondrial fission. Acts as an adapter protein required to form mitochondrial fission complexes. Formation of these complexes is required to promote constriction and fission of the mitochondrial compartment at a late step in mitochondrial division.</text>
</comment>
<protein>
    <recommendedName>
        <fullName evidence="5">Mitochondrial division protein 1</fullName>
    </recommendedName>
</protein>
<name>A0A0F7U0X5_PENBI</name>
<dbReference type="Gene3D" id="2.130.10.10">
    <property type="entry name" value="YVTN repeat-like/Quinoprotein amine dehydrogenase"/>
    <property type="match status" value="1"/>
</dbReference>
<dbReference type="GO" id="GO:1990234">
    <property type="term" value="C:transferase complex"/>
    <property type="evidence" value="ECO:0007669"/>
    <property type="project" value="UniProtKB-ARBA"/>
</dbReference>
<dbReference type="EMBL" id="CDHK01000017">
    <property type="protein sequence ID" value="CEJ62508.1"/>
    <property type="molecule type" value="Genomic_DNA"/>
</dbReference>
<reference evidence="9" key="1">
    <citation type="journal article" date="2015" name="Genome Announc.">
        <title>Draft genome sequence of the fungus Penicillium brasilianum MG11.</title>
        <authorList>
            <person name="Horn F."/>
            <person name="Linde J."/>
            <person name="Mattern D.J."/>
            <person name="Walther G."/>
            <person name="Guthke R."/>
            <person name="Brakhage A.A."/>
            <person name="Valiante V."/>
        </authorList>
    </citation>
    <scope>NUCLEOTIDE SEQUENCE [LARGE SCALE GENOMIC DNA]</scope>
    <source>
        <strain evidence="9">MG11</strain>
    </source>
</reference>
<dbReference type="InterPro" id="IPR015943">
    <property type="entry name" value="WD40/YVTN_repeat-like_dom_sf"/>
</dbReference>
<evidence type="ECO:0000256" key="6">
    <source>
        <dbReference type="ARBA" id="ARBA00043913"/>
    </source>
</evidence>
<dbReference type="STRING" id="104259.A0A0F7U0X5"/>
<dbReference type="FunFam" id="2.130.10.10:FF:001666">
    <property type="entry name" value="Vegetative incompatibility WD repeat protein, putative"/>
    <property type="match status" value="1"/>
</dbReference>
<feature type="repeat" description="WD" evidence="7">
    <location>
        <begin position="97"/>
        <end position="138"/>
    </location>
</feature>
<dbReference type="SUPFAM" id="SSF50978">
    <property type="entry name" value="WD40 repeat-like"/>
    <property type="match status" value="1"/>
</dbReference>
<evidence type="ECO:0000256" key="5">
    <source>
        <dbReference type="ARBA" id="ARBA00039789"/>
    </source>
</evidence>
<dbReference type="InterPro" id="IPR019775">
    <property type="entry name" value="WD40_repeat_CS"/>
</dbReference>
<evidence type="ECO:0000313" key="9">
    <source>
        <dbReference type="Proteomes" id="UP000042958"/>
    </source>
</evidence>